<dbReference type="EC" id="2.4.1.17" evidence="2"/>
<evidence type="ECO:0000256" key="2">
    <source>
        <dbReference type="ARBA" id="ARBA00012544"/>
    </source>
</evidence>
<evidence type="ECO:0000256" key="4">
    <source>
        <dbReference type="ARBA" id="ARBA00022679"/>
    </source>
</evidence>
<comment type="similarity">
    <text evidence="1">Belongs to the UDP-glycosyltransferase family.</text>
</comment>
<name>A0A183EX28_9BILA</name>
<dbReference type="PANTHER" id="PTHR48043:SF62">
    <property type="entry name" value="GLUCURONOSYLTRANSFERASE"/>
    <property type="match status" value="1"/>
</dbReference>
<dbReference type="Proteomes" id="UP000271098">
    <property type="component" value="Unassembled WGS sequence"/>
</dbReference>
<reference evidence="5 6" key="2">
    <citation type="submission" date="2018-11" db="EMBL/GenBank/DDBJ databases">
        <authorList>
            <consortium name="Pathogen Informatics"/>
        </authorList>
    </citation>
    <scope>NUCLEOTIDE SEQUENCE [LARGE SCALE GENOMIC DNA]</scope>
</reference>
<dbReference type="WBParaSite" id="GPUH_0002554901-mRNA-1">
    <property type="protein sequence ID" value="GPUH_0002554901-mRNA-1"/>
    <property type="gene ID" value="GPUH_0002554901"/>
</dbReference>
<dbReference type="Gene3D" id="3.40.50.2000">
    <property type="entry name" value="Glycogen Phosphorylase B"/>
    <property type="match status" value="1"/>
</dbReference>
<evidence type="ECO:0000313" key="5">
    <source>
        <dbReference type="EMBL" id="VDN44304.1"/>
    </source>
</evidence>
<dbReference type="SUPFAM" id="SSF53756">
    <property type="entry name" value="UDP-Glycosyltransferase/glycogen phosphorylase"/>
    <property type="match status" value="1"/>
</dbReference>
<keyword evidence="4" id="KW-0808">Transferase</keyword>
<evidence type="ECO:0000256" key="1">
    <source>
        <dbReference type="ARBA" id="ARBA00009995"/>
    </source>
</evidence>
<gene>
    <name evidence="5" type="ORF">GPUH_LOCUS25517</name>
</gene>
<dbReference type="InterPro" id="IPR050271">
    <property type="entry name" value="UDP-glycosyltransferase"/>
</dbReference>
<evidence type="ECO:0000313" key="6">
    <source>
        <dbReference type="Proteomes" id="UP000271098"/>
    </source>
</evidence>
<keyword evidence="6" id="KW-1185">Reference proteome</keyword>
<sequence>MPTLFLPILGEQVRNSWLAYHHGFGQIINKFNVTADYLLSLIQDVLNNPSYKLKAEKLRRHDFLVL</sequence>
<reference evidence="7" key="1">
    <citation type="submission" date="2016-06" db="UniProtKB">
        <authorList>
            <consortium name="WormBaseParasite"/>
        </authorList>
    </citation>
    <scope>IDENTIFICATION</scope>
</reference>
<dbReference type="PANTHER" id="PTHR48043">
    <property type="entry name" value="EG:EG0003.4 PROTEIN-RELATED"/>
    <property type="match status" value="1"/>
</dbReference>
<dbReference type="GO" id="GO:0015020">
    <property type="term" value="F:glucuronosyltransferase activity"/>
    <property type="evidence" value="ECO:0007669"/>
    <property type="project" value="UniProtKB-EC"/>
</dbReference>
<evidence type="ECO:0000256" key="3">
    <source>
        <dbReference type="ARBA" id="ARBA00022676"/>
    </source>
</evidence>
<protein>
    <recommendedName>
        <fullName evidence="2">glucuronosyltransferase</fullName>
        <ecNumber evidence="2">2.4.1.17</ecNumber>
    </recommendedName>
</protein>
<keyword evidence="3" id="KW-0328">Glycosyltransferase</keyword>
<proteinExistence type="inferred from homology"/>
<dbReference type="EMBL" id="UYRT01105544">
    <property type="protein sequence ID" value="VDN44304.1"/>
    <property type="molecule type" value="Genomic_DNA"/>
</dbReference>
<organism evidence="7">
    <name type="scientific">Gongylonema pulchrum</name>
    <dbReference type="NCBI Taxonomy" id="637853"/>
    <lineage>
        <taxon>Eukaryota</taxon>
        <taxon>Metazoa</taxon>
        <taxon>Ecdysozoa</taxon>
        <taxon>Nematoda</taxon>
        <taxon>Chromadorea</taxon>
        <taxon>Rhabditida</taxon>
        <taxon>Spirurina</taxon>
        <taxon>Spiruromorpha</taxon>
        <taxon>Spiruroidea</taxon>
        <taxon>Gongylonematidae</taxon>
        <taxon>Gongylonema</taxon>
    </lineage>
</organism>
<dbReference type="OrthoDB" id="5835829at2759"/>
<accession>A0A183EX28</accession>
<dbReference type="AlphaFoldDB" id="A0A183EX28"/>
<evidence type="ECO:0000313" key="7">
    <source>
        <dbReference type="WBParaSite" id="GPUH_0002554901-mRNA-1"/>
    </source>
</evidence>